<sequence>MRDYYTITEVTREFDVSTRTIRFYEDEGLISPIRRGRTRLFRQSDRQLLKNILRGKRLGFSIAEIREIMQMYRSPPGEAGQLRAIVRRVHEKREQLEQKRRDIEELLGELDSAEEACLTRMAELGVAPKVDG</sequence>
<dbReference type="EMBL" id="CP113520">
    <property type="protein sequence ID" value="WAJ30850.1"/>
    <property type="molecule type" value="Genomic_DNA"/>
</dbReference>
<evidence type="ECO:0000313" key="2">
    <source>
        <dbReference type="Proteomes" id="UP001163223"/>
    </source>
</evidence>
<organism evidence="1 2">
    <name type="scientific">Antarcticirhabdus aurantiaca</name>
    <dbReference type="NCBI Taxonomy" id="2606717"/>
    <lineage>
        <taxon>Bacteria</taxon>
        <taxon>Pseudomonadati</taxon>
        <taxon>Pseudomonadota</taxon>
        <taxon>Alphaproteobacteria</taxon>
        <taxon>Hyphomicrobiales</taxon>
        <taxon>Aurantimonadaceae</taxon>
        <taxon>Antarcticirhabdus</taxon>
    </lineage>
</organism>
<dbReference type="Proteomes" id="UP001163223">
    <property type="component" value="Chromosome"/>
</dbReference>
<keyword evidence="1" id="KW-0238">DNA-binding</keyword>
<accession>A0ACD4NV24</accession>
<gene>
    <name evidence="1" type="ORF">OXU80_11875</name>
</gene>
<protein>
    <submittedName>
        <fullName evidence="1">MerR family DNA-binding transcriptional regulator</fullName>
    </submittedName>
</protein>
<evidence type="ECO:0000313" key="1">
    <source>
        <dbReference type="EMBL" id="WAJ30850.1"/>
    </source>
</evidence>
<keyword evidence="2" id="KW-1185">Reference proteome</keyword>
<proteinExistence type="predicted"/>
<reference evidence="1" key="1">
    <citation type="submission" date="2022-11" db="EMBL/GenBank/DDBJ databases">
        <title>beta-Carotene-producing bacterium, Jeongeuplla avenae sp. nov., alleviates the salt stress of Arabidopsis seedlings.</title>
        <authorList>
            <person name="Jiang L."/>
            <person name="Lee J."/>
        </authorList>
    </citation>
    <scope>NUCLEOTIDE SEQUENCE</scope>
    <source>
        <strain evidence="1">DY_R2A_6</strain>
    </source>
</reference>
<name>A0ACD4NV24_9HYPH</name>